<evidence type="ECO:0000259" key="4">
    <source>
        <dbReference type="PROSITE" id="PS01124"/>
    </source>
</evidence>
<dbReference type="Gene3D" id="3.40.50.1980">
    <property type="entry name" value="Nitrogenase molybdenum iron protein domain"/>
    <property type="match status" value="2"/>
</dbReference>
<dbReference type="SMART" id="SM00342">
    <property type="entry name" value="HTH_ARAC"/>
    <property type="match status" value="1"/>
</dbReference>
<reference evidence="6 7" key="1">
    <citation type="submission" date="2016-10" db="EMBL/GenBank/DDBJ databases">
        <title>Whole genome sequence of hyper active fibrinolysis bacterium Bacillus pumilus strain VV3 isolated from fermented rice.</title>
        <authorList>
            <person name="Mariadas V.A."/>
            <person name="Vijayaraghavan P."/>
            <person name="Dhandapani V."/>
        </authorList>
    </citation>
    <scope>NUCLEOTIDE SEQUENCE [LARGE SCALE GENOMIC DNA]</scope>
    <source>
        <strain evidence="6 7">VV3</strain>
    </source>
</reference>
<proteinExistence type="predicted"/>
<evidence type="ECO:0000256" key="1">
    <source>
        <dbReference type="ARBA" id="ARBA00023015"/>
    </source>
</evidence>
<name>A0AAC9IED2_9BACI</name>
<accession>A0AAC9IED2</accession>
<dbReference type="Pfam" id="PF12833">
    <property type="entry name" value="HTH_18"/>
    <property type="match status" value="1"/>
</dbReference>
<dbReference type="SUPFAM" id="SSF46689">
    <property type="entry name" value="Homeodomain-like"/>
    <property type="match status" value="2"/>
</dbReference>
<keyword evidence="2" id="KW-0238">DNA-binding</keyword>
<dbReference type="InterPro" id="IPR009057">
    <property type="entry name" value="Homeodomain-like_sf"/>
</dbReference>
<dbReference type="Gene3D" id="1.10.10.60">
    <property type="entry name" value="Homeodomain-like"/>
    <property type="match status" value="2"/>
</dbReference>
<dbReference type="InterPro" id="IPR018060">
    <property type="entry name" value="HTH_AraC"/>
</dbReference>
<dbReference type="InterPro" id="IPR018062">
    <property type="entry name" value="HTH_AraC-typ_CS"/>
</dbReference>
<feature type="domain" description="HTH araC/xylS-type" evidence="4">
    <location>
        <begin position="161"/>
        <end position="259"/>
    </location>
</feature>
<dbReference type="PANTHER" id="PTHR43280">
    <property type="entry name" value="ARAC-FAMILY TRANSCRIPTIONAL REGULATOR"/>
    <property type="match status" value="1"/>
</dbReference>
<dbReference type="EMBL" id="CP017786">
    <property type="protein sequence ID" value="AOZ87950.1"/>
    <property type="molecule type" value="Genomic_DNA"/>
</dbReference>
<dbReference type="PANTHER" id="PTHR43280:SF28">
    <property type="entry name" value="HTH-TYPE TRANSCRIPTIONAL ACTIVATOR RHAS"/>
    <property type="match status" value="1"/>
</dbReference>
<feature type="domain" description="Fe/B12 periplasmic-binding" evidence="5">
    <location>
        <begin position="264"/>
        <end position="527"/>
    </location>
</feature>
<dbReference type="Proteomes" id="UP000177709">
    <property type="component" value="Chromosome"/>
</dbReference>
<evidence type="ECO:0000313" key="6">
    <source>
        <dbReference type="EMBL" id="AOZ87950.1"/>
    </source>
</evidence>
<dbReference type="PRINTS" id="PR00032">
    <property type="entry name" value="HTHARAC"/>
</dbReference>
<dbReference type="GO" id="GO:0003700">
    <property type="term" value="F:DNA-binding transcription factor activity"/>
    <property type="evidence" value="ECO:0007669"/>
    <property type="project" value="InterPro"/>
</dbReference>
<keyword evidence="1" id="KW-0805">Transcription regulation</keyword>
<evidence type="ECO:0000256" key="3">
    <source>
        <dbReference type="ARBA" id="ARBA00023163"/>
    </source>
</evidence>
<dbReference type="PROSITE" id="PS50983">
    <property type="entry name" value="FE_B12_PBP"/>
    <property type="match status" value="1"/>
</dbReference>
<dbReference type="SUPFAM" id="SSF53807">
    <property type="entry name" value="Helical backbone' metal receptor"/>
    <property type="match status" value="1"/>
</dbReference>
<dbReference type="AlphaFoldDB" id="A0AAC9IED2"/>
<organism evidence="6 7">
    <name type="scientific">Bacillus xiamenensis</name>
    <dbReference type="NCBI Taxonomy" id="1178537"/>
    <lineage>
        <taxon>Bacteria</taxon>
        <taxon>Bacillati</taxon>
        <taxon>Bacillota</taxon>
        <taxon>Bacilli</taxon>
        <taxon>Bacillales</taxon>
        <taxon>Bacillaceae</taxon>
        <taxon>Bacillus</taxon>
    </lineage>
</organism>
<dbReference type="GO" id="GO:0043565">
    <property type="term" value="F:sequence-specific DNA binding"/>
    <property type="evidence" value="ECO:0007669"/>
    <property type="project" value="InterPro"/>
</dbReference>
<evidence type="ECO:0000259" key="5">
    <source>
        <dbReference type="PROSITE" id="PS50983"/>
    </source>
</evidence>
<dbReference type="Pfam" id="PF01497">
    <property type="entry name" value="Peripla_BP_2"/>
    <property type="match status" value="1"/>
</dbReference>
<evidence type="ECO:0000256" key="2">
    <source>
        <dbReference type="ARBA" id="ARBA00023125"/>
    </source>
</evidence>
<dbReference type="PROSITE" id="PS00041">
    <property type="entry name" value="HTH_ARAC_FAMILY_1"/>
    <property type="match status" value="1"/>
</dbReference>
<dbReference type="KEGG" id="bxi:BK049_04100"/>
<sequence>MTSHTHTILHMKESSERSLSVKQTVSWQTSSPMILTADGAVRLDMEGLEYELHAKDSILIRSNIAVIIQSLSSVPVAIYTVTFEQFTLASNAQNELIYKVNHDDLPDNGELVKGSALLFSYIKQIKTSQSVQEQAKWLEEIMQIFQHQSQPFSENVHYSIEMILQYLDEHYDQKLTRKDLAHKMGFHESYFSTFFKQSMGMSVTDYIAQIRIDEAKKRLLQTDDQIQIIARQVGYTDSLYFSRKFRQKTGRSPSQFRMNRKPERIAAFQFAGSLIALGIQPVCMDQETFLHSDMFKEQLANSLVIDEHTPDDVFKSLQLDLVIIPNYFYSKPALIKRLERIAPVLVLRYGGGHAVTEVLSLGRLLGREKEAKDWVKRFELLTQKARNSLSSFRKKGETAAIYEMRGHDKVYIWSYQARGARYLYETLGLKPPKAILEEVLLPNQHMVIPLERLGEYEADHMFFIVGVQHGWYQQMDKRMEESDVLRQLPAVKNGTFYPVKLEEFRFDEGERALYLIDRFVCRLSQTAHPTIVHM</sequence>
<protein>
    <submittedName>
        <fullName evidence="6">ABC transporter substrate-binding protein</fullName>
    </submittedName>
</protein>
<dbReference type="PROSITE" id="PS01124">
    <property type="entry name" value="HTH_ARAC_FAMILY_2"/>
    <property type="match status" value="1"/>
</dbReference>
<dbReference type="InterPro" id="IPR002491">
    <property type="entry name" value="ABC_transptr_periplasmic_BD"/>
</dbReference>
<keyword evidence="3" id="KW-0804">Transcription</keyword>
<dbReference type="InterPro" id="IPR020449">
    <property type="entry name" value="Tscrpt_reg_AraC-type_HTH"/>
</dbReference>
<dbReference type="RefSeq" id="WP_071167890.1">
    <property type="nucleotide sequence ID" value="NZ_CP017786.1"/>
</dbReference>
<evidence type="ECO:0000313" key="7">
    <source>
        <dbReference type="Proteomes" id="UP000177709"/>
    </source>
</evidence>
<gene>
    <name evidence="6" type="ORF">BK049_04100</name>
</gene>